<dbReference type="Proteomes" id="UP001497525">
    <property type="component" value="Unassembled WGS sequence"/>
</dbReference>
<comment type="caution">
    <text evidence="1">The sequence shown here is derived from an EMBL/GenBank/DDBJ whole genome shotgun (WGS) entry which is preliminary data.</text>
</comment>
<accession>A0AAV2TB41</accession>
<name>A0AAV2TB41_CALDB</name>
<sequence>MRMEYQFDFQPHFLPPICDRYNFTGRRYLQGVLLLENNQFSLQPSVIVGAENKSLSVLSLERRLHYLHNPTQLASYPVKHHQSNSQPFGHKTSIKIGQIH</sequence>
<evidence type="ECO:0000313" key="1">
    <source>
        <dbReference type="EMBL" id="CAL5134061.1"/>
    </source>
</evidence>
<proteinExistence type="predicted"/>
<reference evidence="1" key="1">
    <citation type="submission" date="2024-06" db="EMBL/GenBank/DDBJ databases">
        <authorList>
            <person name="Liu X."/>
            <person name="Lenzi L."/>
            <person name="Haldenby T S."/>
            <person name="Uol C."/>
        </authorList>
    </citation>
    <scope>NUCLEOTIDE SEQUENCE</scope>
</reference>
<organism evidence="1 2">
    <name type="scientific">Calicophoron daubneyi</name>
    <name type="common">Rumen fluke</name>
    <name type="synonym">Paramphistomum daubneyi</name>
    <dbReference type="NCBI Taxonomy" id="300641"/>
    <lineage>
        <taxon>Eukaryota</taxon>
        <taxon>Metazoa</taxon>
        <taxon>Spiralia</taxon>
        <taxon>Lophotrochozoa</taxon>
        <taxon>Platyhelminthes</taxon>
        <taxon>Trematoda</taxon>
        <taxon>Digenea</taxon>
        <taxon>Plagiorchiida</taxon>
        <taxon>Pronocephalata</taxon>
        <taxon>Paramphistomoidea</taxon>
        <taxon>Paramphistomidae</taxon>
        <taxon>Calicophoron</taxon>
    </lineage>
</organism>
<dbReference type="AlphaFoldDB" id="A0AAV2TB41"/>
<dbReference type="EMBL" id="CAXLJL010000179">
    <property type="protein sequence ID" value="CAL5134061.1"/>
    <property type="molecule type" value="Genomic_DNA"/>
</dbReference>
<protein>
    <submittedName>
        <fullName evidence="1">Uncharacterized protein</fullName>
    </submittedName>
</protein>
<gene>
    <name evidence="1" type="ORF">CDAUBV1_LOCUS7291</name>
</gene>
<evidence type="ECO:0000313" key="2">
    <source>
        <dbReference type="Proteomes" id="UP001497525"/>
    </source>
</evidence>